<organism evidence="2 3">
    <name type="scientific">Azospirillum picis</name>
    <dbReference type="NCBI Taxonomy" id="488438"/>
    <lineage>
        <taxon>Bacteria</taxon>
        <taxon>Pseudomonadati</taxon>
        <taxon>Pseudomonadota</taxon>
        <taxon>Alphaproteobacteria</taxon>
        <taxon>Rhodospirillales</taxon>
        <taxon>Azospirillaceae</taxon>
        <taxon>Azospirillum</taxon>
    </lineage>
</organism>
<sequence>MTRVGLITNPVSRGNRDGEFGRAAADFPDLPQAQPRTTAELLDSLAEFRRREVRVIAVSGGDGTLREVLTALPGTYGDEPPDIALLPAGKTNLAARVVSRAGSGAAGLRRLLGAASDRSLQRIEWPVLEVVWNAEPERRLRGFLFGAAGFSVGTQLAYSHIHKAGINDAAAVALSIAATTASALFGRGRRSLLAGEPMELAVDGGAQRGGRHFLMLATTLDRLVLDIKPFWGEGNGALRWLDIAAPPKRLVSALLPTLRGRPRPWMAEAGYASGRARELTLELTHSFVVDGELFEPGAAGVRLTASVPVGFVAPGGRS</sequence>
<keyword evidence="3" id="KW-1185">Reference proteome</keyword>
<dbReference type="InterPro" id="IPR017438">
    <property type="entry name" value="ATP-NAD_kinase_N"/>
</dbReference>
<dbReference type="InterPro" id="IPR016064">
    <property type="entry name" value="NAD/diacylglycerol_kinase_sf"/>
</dbReference>
<evidence type="ECO:0000313" key="2">
    <source>
        <dbReference type="EMBL" id="MDQ0534908.1"/>
    </source>
</evidence>
<dbReference type="InterPro" id="IPR001206">
    <property type="entry name" value="Diacylglycerol_kinase_cat_dom"/>
</dbReference>
<dbReference type="SMART" id="SM00046">
    <property type="entry name" value="DAGKc"/>
    <property type="match status" value="1"/>
</dbReference>
<evidence type="ECO:0000313" key="3">
    <source>
        <dbReference type="Proteomes" id="UP001244552"/>
    </source>
</evidence>
<name>A0ABU0MN58_9PROT</name>
<dbReference type="Pfam" id="PF00781">
    <property type="entry name" value="DAGK_cat"/>
    <property type="match status" value="1"/>
</dbReference>
<gene>
    <name evidence="2" type="ORF">QO018_003785</name>
</gene>
<proteinExistence type="predicted"/>
<protein>
    <recommendedName>
        <fullName evidence="1">DAGKc domain-containing protein</fullName>
    </recommendedName>
</protein>
<reference evidence="2 3" key="1">
    <citation type="submission" date="2023-07" db="EMBL/GenBank/DDBJ databases">
        <title>Genomic Encyclopedia of Type Strains, Phase IV (KMG-IV): sequencing the most valuable type-strain genomes for metagenomic binning, comparative biology and taxonomic classification.</title>
        <authorList>
            <person name="Goeker M."/>
        </authorList>
    </citation>
    <scope>NUCLEOTIDE SEQUENCE [LARGE SCALE GENOMIC DNA]</scope>
    <source>
        <strain evidence="2 3">DSM 19922</strain>
    </source>
</reference>
<dbReference type="EMBL" id="JAUSVU010000014">
    <property type="protein sequence ID" value="MDQ0534908.1"/>
    <property type="molecule type" value="Genomic_DNA"/>
</dbReference>
<dbReference type="Proteomes" id="UP001244552">
    <property type="component" value="Unassembled WGS sequence"/>
</dbReference>
<dbReference type="Gene3D" id="3.40.50.10330">
    <property type="entry name" value="Probable inorganic polyphosphate/atp-NAD kinase, domain 1"/>
    <property type="match status" value="1"/>
</dbReference>
<accession>A0ABU0MN58</accession>
<feature type="domain" description="DAGKc" evidence="1">
    <location>
        <begin position="3"/>
        <end position="131"/>
    </location>
</feature>
<dbReference type="SUPFAM" id="SSF111331">
    <property type="entry name" value="NAD kinase/diacylglycerol kinase-like"/>
    <property type="match status" value="1"/>
</dbReference>
<evidence type="ECO:0000259" key="1">
    <source>
        <dbReference type="SMART" id="SM00046"/>
    </source>
</evidence>
<comment type="caution">
    <text evidence="2">The sequence shown here is derived from an EMBL/GenBank/DDBJ whole genome shotgun (WGS) entry which is preliminary data.</text>
</comment>
<dbReference type="RefSeq" id="WP_209984754.1">
    <property type="nucleotide sequence ID" value="NZ_JAGINO010000015.1"/>
</dbReference>